<dbReference type="InterPro" id="IPR057979">
    <property type="entry name" value="TPR_IFT121"/>
</dbReference>
<organism evidence="7 8">
    <name type="scientific">Lepeophtheirus salmonis</name>
    <name type="common">Salmon louse</name>
    <name type="synonym">Caligus salmonis</name>
    <dbReference type="NCBI Taxonomy" id="72036"/>
    <lineage>
        <taxon>Eukaryota</taxon>
        <taxon>Metazoa</taxon>
        <taxon>Ecdysozoa</taxon>
        <taxon>Arthropoda</taxon>
        <taxon>Crustacea</taxon>
        <taxon>Multicrustacea</taxon>
        <taxon>Hexanauplia</taxon>
        <taxon>Copepoda</taxon>
        <taxon>Siphonostomatoida</taxon>
        <taxon>Caligidae</taxon>
        <taxon>Lepeophtheirus</taxon>
    </lineage>
</organism>
<dbReference type="GO" id="GO:0030991">
    <property type="term" value="C:intraciliary transport particle A"/>
    <property type="evidence" value="ECO:0007669"/>
    <property type="project" value="TreeGrafter"/>
</dbReference>
<dbReference type="Gene3D" id="1.25.40.470">
    <property type="match status" value="1"/>
</dbReference>
<sequence length="616" mass="70293">MATSPVGGDEACSKSSSWIKAADKERMVKSKDLLLLPIFVEWNETNQKLTSRDQYGLIIVWMLHTGSWYEEMINNRNKSVVRGMDWNSDGSKICIVYEDGAVIVGSVDGNRIWGNRIKSDTWRSVLVPRLSRLLLFSMSNGGNPRRAPQRLVTLKWYDAKHGLVQDQSAPTLHQKVRSLFGHLEHRSPYNIVHSENPICVEKSYVLVDDENPGLMARNINDPYPKTDNPICCLNASEKYLIIGRESGKKSINMLYQTLFMSIIDVTGLLKFLDLDQSRNRDNKSSDLQKLERILTTPNLDFILDLEVKSLRDTRDLLEKVGLKDALAFIEDNPHPRLWRLLAEAAIETLDLTTAEAAYVRCKDFAGIQFVQEAYCAAWFNDYDKTEKLYLEIDRKDLAIDLRKKLGDWFRVVTLLKSGSGGNDAQMEEGWNAIGKTIILRGIKSLPKVFKLELVQYFCKSLIAMKTCLHLRTFDDILNEEDIYSLLALSSCANRAFGTCSRAFIKLESIEEELGNSNDYVRACHGYIHKTWAKRYEEYFQHYITTMMVFREILILSVVILFVQGDKPMFKSLEEKLTKLDLEDVNGIKWANSGELSNALTTSGKSFRDTANGIHTE</sequence>
<dbReference type="GO" id="GO:1905515">
    <property type="term" value="P:non-motile cilium assembly"/>
    <property type="evidence" value="ECO:0007669"/>
    <property type="project" value="TreeGrafter"/>
</dbReference>
<keyword evidence="4" id="KW-0677">Repeat</keyword>
<gene>
    <name evidence="7" type="ORF">LSAA_5942</name>
</gene>
<evidence type="ECO:0000313" key="8">
    <source>
        <dbReference type="Proteomes" id="UP000675881"/>
    </source>
</evidence>
<dbReference type="GO" id="GO:0035721">
    <property type="term" value="P:intraciliary retrograde transport"/>
    <property type="evidence" value="ECO:0007669"/>
    <property type="project" value="TreeGrafter"/>
</dbReference>
<dbReference type="EMBL" id="HG994594">
    <property type="protein sequence ID" value="CAF2859855.1"/>
    <property type="molecule type" value="Genomic_DNA"/>
</dbReference>
<dbReference type="Pfam" id="PF24797">
    <property type="entry name" value="Beta-prop_WDR35_TULP_N"/>
    <property type="match status" value="1"/>
</dbReference>
<name>A0A7R8H586_LEPSM</name>
<accession>A0A7R8H586</accession>
<reference evidence="7" key="1">
    <citation type="submission" date="2021-02" db="EMBL/GenBank/DDBJ databases">
        <authorList>
            <person name="Bekaert M."/>
        </authorList>
    </citation>
    <scope>NUCLEOTIDE SEQUENCE</scope>
    <source>
        <strain evidence="7">IoA-00</strain>
    </source>
</reference>
<feature type="domain" description="IFT121-like TPR repeats" evidence="6">
    <location>
        <begin position="463"/>
        <end position="511"/>
    </location>
</feature>
<evidence type="ECO:0000256" key="2">
    <source>
        <dbReference type="ARBA" id="ARBA00022490"/>
    </source>
</evidence>
<keyword evidence="8" id="KW-1185">Reference proteome</keyword>
<dbReference type="OrthoDB" id="10260567at2759"/>
<protein>
    <submittedName>
        <fullName evidence="7">WDR35</fullName>
    </submittedName>
</protein>
<keyword evidence="3" id="KW-0853">WD repeat</keyword>
<dbReference type="GO" id="GO:0061512">
    <property type="term" value="P:protein localization to cilium"/>
    <property type="evidence" value="ECO:0007669"/>
    <property type="project" value="TreeGrafter"/>
</dbReference>
<evidence type="ECO:0000259" key="6">
    <source>
        <dbReference type="Pfam" id="PF25768"/>
    </source>
</evidence>
<dbReference type="Pfam" id="PF25768">
    <property type="entry name" value="TPR_IFT121"/>
    <property type="match status" value="1"/>
</dbReference>
<dbReference type="InterPro" id="IPR039857">
    <property type="entry name" value="Ift122/121"/>
</dbReference>
<proteinExistence type="predicted"/>
<dbReference type="PANTHER" id="PTHR12764:SF5">
    <property type="entry name" value="LD29485P"/>
    <property type="match status" value="1"/>
</dbReference>
<dbReference type="PANTHER" id="PTHR12764">
    <property type="entry name" value="WD REPEAT DOMAIN-RELATED"/>
    <property type="match status" value="1"/>
</dbReference>
<dbReference type="InterPro" id="IPR056159">
    <property type="entry name" value="Beta-prop_IFT121_TULP_N"/>
</dbReference>
<feature type="domain" description="IFT121/TULP4 N-terminal" evidence="5">
    <location>
        <begin position="39"/>
        <end position="141"/>
    </location>
</feature>
<comment type="subcellular location">
    <subcellularLocation>
        <location evidence="1">Cytoplasm</location>
    </subcellularLocation>
</comment>
<evidence type="ECO:0000256" key="3">
    <source>
        <dbReference type="ARBA" id="ARBA00022574"/>
    </source>
</evidence>
<dbReference type="SUPFAM" id="SSF82171">
    <property type="entry name" value="DPP6 N-terminal domain-like"/>
    <property type="match status" value="1"/>
</dbReference>
<evidence type="ECO:0000259" key="5">
    <source>
        <dbReference type="Pfam" id="PF24797"/>
    </source>
</evidence>
<evidence type="ECO:0000256" key="1">
    <source>
        <dbReference type="ARBA" id="ARBA00004496"/>
    </source>
</evidence>
<dbReference type="Proteomes" id="UP000675881">
    <property type="component" value="Chromosome 15"/>
</dbReference>
<dbReference type="AlphaFoldDB" id="A0A7R8H586"/>
<dbReference type="GO" id="GO:0097730">
    <property type="term" value="C:non-motile cilium"/>
    <property type="evidence" value="ECO:0007669"/>
    <property type="project" value="TreeGrafter"/>
</dbReference>
<dbReference type="GO" id="GO:0005737">
    <property type="term" value="C:cytoplasm"/>
    <property type="evidence" value="ECO:0007669"/>
    <property type="project" value="UniProtKB-SubCell"/>
</dbReference>
<evidence type="ECO:0000256" key="4">
    <source>
        <dbReference type="ARBA" id="ARBA00022737"/>
    </source>
</evidence>
<keyword evidence="2" id="KW-0963">Cytoplasm</keyword>
<evidence type="ECO:0000313" key="7">
    <source>
        <dbReference type="EMBL" id="CAF2859855.1"/>
    </source>
</evidence>